<comment type="caution">
    <text evidence="1">The sequence shown here is derived from an EMBL/GenBank/DDBJ whole genome shotgun (WGS) entry which is preliminary data.</text>
</comment>
<dbReference type="EMBL" id="BACD03000023">
    <property type="protein sequence ID" value="GAO49555.1"/>
    <property type="molecule type" value="Genomic_DNA"/>
</dbReference>
<protein>
    <submittedName>
        <fullName evidence="1">Uncharacterized protein</fullName>
    </submittedName>
</protein>
<reference evidence="1 2" key="2">
    <citation type="journal article" date="2014" name="J. Gen. Appl. Microbiol.">
        <title>The early diverging ascomycetous budding yeast Saitoella complicata has three histone deacetylases belonging to the Clr6, Hos2, and Rpd3 lineages.</title>
        <authorList>
            <person name="Nishida H."/>
            <person name="Matsumoto T."/>
            <person name="Kondo S."/>
            <person name="Hamamoto M."/>
            <person name="Yoshikawa H."/>
        </authorList>
    </citation>
    <scope>NUCLEOTIDE SEQUENCE [LARGE SCALE GENOMIC DNA]</scope>
    <source>
        <strain evidence="1 2">NRRL Y-17804</strain>
    </source>
</reference>
<evidence type="ECO:0000313" key="2">
    <source>
        <dbReference type="Proteomes" id="UP000033140"/>
    </source>
</evidence>
<name>A0A0E9NJH9_SAICN</name>
<organism evidence="1 2">
    <name type="scientific">Saitoella complicata (strain BCRC 22490 / CBS 7301 / JCM 7358 / NBRC 10748 / NRRL Y-17804)</name>
    <dbReference type="NCBI Taxonomy" id="698492"/>
    <lineage>
        <taxon>Eukaryota</taxon>
        <taxon>Fungi</taxon>
        <taxon>Dikarya</taxon>
        <taxon>Ascomycota</taxon>
        <taxon>Taphrinomycotina</taxon>
        <taxon>Taphrinomycotina incertae sedis</taxon>
        <taxon>Saitoella</taxon>
    </lineage>
</organism>
<proteinExistence type="predicted"/>
<accession>A0A0E9NJH9</accession>
<evidence type="ECO:0000313" key="1">
    <source>
        <dbReference type="EMBL" id="GAO49555.1"/>
    </source>
</evidence>
<dbReference type="Proteomes" id="UP000033140">
    <property type="component" value="Unassembled WGS sequence"/>
</dbReference>
<dbReference type="InterPro" id="IPR027850">
    <property type="entry name" value="DUF4504"/>
</dbReference>
<dbReference type="Pfam" id="PF14953">
    <property type="entry name" value="DUF4504"/>
    <property type="match status" value="1"/>
</dbReference>
<gene>
    <name evidence="1" type="ORF">G7K_3704-t1</name>
</gene>
<reference evidence="1 2" key="1">
    <citation type="journal article" date="2011" name="J. Gen. Appl. Microbiol.">
        <title>Draft genome sequencing of the enigmatic yeast Saitoella complicata.</title>
        <authorList>
            <person name="Nishida H."/>
            <person name="Hamamoto M."/>
            <person name="Sugiyama J."/>
        </authorList>
    </citation>
    <scope>NUCLEOTIDE SEQUENCE [LARGE SCALE GENOMIC DNA]</scope>
    <source>
        <strain evidence="1 2">NRRL Y-17804</strain>
    </source>
</reference>
<reference evidence="1 2" key="3">
    <citation type="journal article" date="2015" name="Genome Announc.">
        <title>Draft Genome Sequence of the Archiascomycetous Yeast Saitoella complicata.</title>
        <authorList>
            <person name="Yamauchi K."/>
            <person name="Kondo S."/>
            <person name="Hamamoto M."/>
            <person name="Takahashi Y."/>
            <person name="Ogura Y."/>
            <person name="Hayashi T."/>
            <person name="Nishida H."/>
        </authorList>
    </citation>
    <scope>NUCLEOTIDE SEQUENCE [LARGE SCALE GENOMIC DNA]</scope>
    <source>
        <strain evidence="1 2">NRRL Y-17804</strain>
    </source>
</reference>
<sequence>MTALKALTNDLTKLCKSRKIVSNLVDGLLPVLLGLRVAYLVDCMDMDEQVAVKIVAVLRKHSGNESIMALVLSAGDRYMDQTFIVNESIYRTEYGDDGYVSPILATLPALYRVEGVAKDYLLRRMSAALNTCLATANMDGSSVAVHPLEKSSQDPQPPVPELCTEGERACSAPVPSVAIAGWLLGYPVIYWPTEGESSALVLSGAQLRVWHVGVRKRGEESVAMQWSCPEWLHTATEAGHDSTRLVVWEELDRRHTEIGERWRRKIGELENGCWELRVLEEWTGRNGRGEEGVILGNENRVQYGINL</sequence>
<dbReference type="AlphaFoldDB" id="A0A0E9NJH9"/>
<keyword evidence="2" id="KW-1185">Reference proteome</keyword>